<organism evidence="2 3">
    <name type="scientific">Parapedobacter pyrenivorans</name>
    <dbReference type="NCBI Taxonomy" id="1305674"/>
    <lineage>
        <taxon>Bacteria</taxon>
        <taxon>Pseudomonadati</taxon>
        <taxon>Bacteroidota</taxon>
        <taxon>Sphingobacteriia</taxon>
        <taxon>Sphingobacteriales</taxon>
        <taxon>Sphingobacteriaceae</taxon>
        <taxon>Parapedobacter</taxon>
    </lineage>
</organism>
<keyword evidence="3" id="KW-1185">Reference proteome</keyword>
<evidence type="ECO:0000259" key="1">
    <source>
        <dbReference type="Pfam" id="PF01850"/>
    </source>
</evidence>
<gene>
    <name evidence="2" type="ORF">GCM10007415_12070</name>
</gene>
<sequence>MSYLLDSHAFIWAILDRKKLSTNVYRLLEDASHPVFVSAVSFWELSLKHRLGKLDLTGISPEELPILAQESGFEFIPLKPSEAAGYHLLKADWHRDPFDRMLIWQAITHDLTLLSKDKTISQYQSVGLKQLW</sequence>
<protein>
    <submittedName>
        <fullName evidence="2">Twitching motility protein PilT</fullName>
    </submittedName>
</protein>
<dbReference type="InterPro" id="IPR052919">
    <property type="entry name" value="TA_system_RNase"/>
</dbReference>
<comment type="caution">
    <text evidence="2">The sequence shown here is derived from an EMBL/GenBank/DDBJ whole genome shotgun (WGS) entry which is preliminary data.</text>
</comment>
<dbReference type="InterPro" id="IPR029060">
    <property type="entry name" value="PIN-like_dom_sf"/>
</dbReference>
<accession>A0A917HJE6</accession>
<dbReference type="AlphaFoldDB" id="A0A917HJE6"/>
<dbReference type="PANTHER" id="PTHR36173">
    <property type="entry name" value="RIBONUCLEASE VAPC16-RELATED"/>
    <property type="match status" value="1"/>
</dbReference>
<evidence type="ECO:0000313" key="2">
    <source>
        <dbReference type="EMBL" id="GGG81092.1"/>
    </source>
</evidence>
<feature type="domain" description="PIN" evidence="1">
    <location>
        <begin position="3"/>
        <end position="123"/>
    </location>
</feature>
<dbReference type="SUPFAM" id="SSF88723">
    <property type="entry name" value="PIN domain-like"/>
    <property type="match status" value="1"/>
</dbReference>
<dbReference type="Proteomes" id="UP000660862">
    <property type="component" value="Unassembled WGS sequence"/>
</dbReference>
<dbReference type="Gene3D" id="3.40.50.1010">
    <property type="entry name" value="5'-nuclease"/>
    <property type="match status" value="1"/>
</dbReference>
<dbReference type="PANTHER" id="PTHR36173:SF2">
    <property type="entry name" value="RIBONUCLEASE VAPC16"/>
    <property type="match status" value="1"/>
</dbReference>
<reference evidence="2" key="1">
    <citation type="journal article" date="2014" name="Int. J. Syst. Evol. Microbiol.">
        <title>Complete genome sequence of Corynebacterium casei LMG S-19264T (=DSM 44701T), isolated from a smear-ripened cheese.</title>
        <authorList>
            <consortium name="US DOE Joint Genome Institute (JGI-PGF)"/>
            <person name="Walter F."/>
            <person name="Albersmeier A."/>
            <person name="Kalinowski J."/>
            <person name="Ruckert C."/>
        </authorList>
    </citation>
    <scope>NUCLEOTIDE SEQUENCE</scope>
    <source>
        <strain evidence="2">CGMCC 1.12195</strain>
    </source>
</reference>
<dbReference type="InterPro" id="IPR002716">
    <property type="entry name" value="PIN_dom"/>
</dbReference>
<dbReference type="CDD" id="cd09872">
    <property type="entry name" value="PIN_Sll0205-like"/>
    <property type="match status" value="1"/>
</dbReference>
<dbReference type="EMBL" id="BMER01000001">
    <property type="protein sequence ID" value="GGG81092.1"/>
    <property type="molecule type" value="Genomic_DNA"/>
</dbReference>
<dbReference type="InterPro" id="IPR041705">
    <property type="entry name" value="PIN_Sll0205"/>
</dbReference>
<name>A0A917HJE6_9SPHI</name>
<dbReference type="Pfam" id="PF01850">
    <property type="entry name" value="PIN"/>
    <property type="match status" value="1"/>
</dbReference>
<proteinExistence type="predicted"/>
<reference evidence="2" key="2">
    <citation type="submission" date="2020-09" db="EMBL/GenBank/DDBJ databases">
        <authorList>
            <person name="Sun Q."/>
            <person name="Zhou Y."/>
        </authorList>
    </citation>
    <scope>NUCLEOTIDE SEQUENCE</scope>
    <source>
        <strain evidence="2">CGMCC 1.12195</strain>
    </source>
</reference>
<evidence type="ECO:0000313" key="3">
    <source>
        <dbReference type="Proteomes" id="UP000660862"/>
    </source>
</evidence>
<dbReference type="RefSeq" id="WP_188504995.1">
    <property type="nucleotide sequence ID" value="NZ_BMER01000001.1"/>
</dbReference>